<accession>A0ABR1E0I9</accession>
<organism evidence="1 2">
    <name type="scientific">Necator americanus</name>
    <name type="common">Human hookworm</name>
    <dbReference type="NCBI Taxonomy" id="51031"/>
    <lineage>
        <taxon>Eukaryota</taxon>
        <taxon>Metazoa</taxon>
        <taxon>Ecdysozoa</taxon>
        <taxon>Nematoda</taxon>
        <taxon>Chromadorea</taxon>
        <taxon>Rhabditida</taxon>
        <taxon>Rhabditina</taxon>
        <taxon>Rhabditomorpha</taxon>
        <taxon>Strongyloidea</taxon>
        <taxon>Ancylostomatidae</taxon>
        <taxon>Bunostominae</taxon>
        <taxon>Necator</taxon>
    </lineage>
</organism>
<dbReference type="EMBL" id="JAVFWL010000005">
    <property type="protein sequence ID" value="KAK6756199.1"/>
    <property type="molecule type" value="Genomic_DNA"/>
</dbReference>
<gene>
    <name evidence="1" type="primary">Necator_chrV.g19330</name>
    <name evidence="1" type="ORF">RB195_014538</name>
</gene>
<keyword evidence="2" id="KW-1185">Reference proteome</keyword>
<sequence length="175" mass="19825">MIQLGPNRPWEALASQGVPNPQFHPKYSVPLSRDESAMRGLEWDDMGVKVDGRHLHHSADDIVLITSRSINQAGRMLAEFDETRLKNRSSAEPRQDGVYEERMGFRFPSTLNGTDISECSSYVYPGREINMMNDLTSELCGRKRAVRRAFEGIEDVVKQTNATLHASQEDRRSDS</sequence>
<name>A0ABR1E0I9_NECAM</name>
<dbReference type="Proteomes" id="UP001303046">
    <property type="component" value="Unassembled WGS sequence"/>
</dbReference>
<comment type="caution">
    <text evidence="1">The sequence shown here is derived from an EMBL/GenBank/DDBJ whole genome shotgun (WGS) entry which is preliminary data.</text>
</comment>
<proteinExistence type="predicted"/>
<evidence type="ECO:0000313" key="2">
    <source>
        <dbReference type="Proteomes" id="UP001303046"/>
    </source>
</evidence>
<protein>
    <submittedName>
        <fullName evidence="1">Uncharacterized protein</fullName>
    </submittedName>
</protein>
<reference evidence="1 2" key="1">
    <citation type="submission" date="2023-08" db="EMBL/GenBank/DDBJ databases">
        <title>A Necator americanus chromosomal reference genome.</title>
        <authorList>
            <person name="Ilik V."/>
            <person name="Petrzelkova K.J."/>
            <person name="Pardy F."/>
            <person name="Fuh T."/>
            <person name="Niatou-Singa F.S."/>
            <person name="Gouil Q."/>
            <person name="Baker L."/>
            <person name="Ritchie M.E."/>
            <person name="Jex A.R."/>
            <person name="Gazzola D."/>
            <person name="Li H."/>
            <person name="Toshio Fujiwara R."/>
            <person name="Zhan B."/>
            <person name="Aroian R.V."/>
            <person name="Pafco B."/>
            <person name="Schwarz E.M."/>
        </authorList>
    </citation>
    <scope>NUCLEOTIDE SEQUENCE [LARGE SCALE GENOMIC DNA]</scope>
    <source>
        <strain evidence="1 2">Aroian</strain>
        <tissue evidence="1">Whole animal</tissue>
    </source>
</reference>
<evidence type="ECO:0000313" key="1">
    <source>
        <dbReference type="EMBL" id="KAK6756199.1"/>
    </source>
</evidence>